<feature type="domain" description="Sodium/calcium exchanger membrane region" evidence="6">
    <location>
        <begin position="5"/>
        <end position="145"/>
    </location>
</feature>
<dbReference type="InterPro" id="IPR004481">
    <property type="entry name" value="K/Na/Ca-exchanger"/>
</dbReference>
<evidence type="ECO:0000256" key="4">
    <source>
        <dbReference type="ARBA" id="ARBA00023136"/>
    </source>
</evidence>
<dbReference type="OrthoDB" id="9794225at2"/>
<feature type="transmembrane region" description="Helical" evidence="5">
    <location>
        <begin position="6"/>
        <end position="30"/>
    </location>
</feature>
<name>A0A517QU46_9PLAN</name>
<feature type="transmembrane region" description="Helical" evidence="5">
    <location>
        <begin position="176"/>
        <end position="194"/>
    </location>
</feature>
<dbReference type="Gene3D" id="1.20.1420.30">
    <property type="entry name" value="NCX, central ion-binding region"/>
    <property type="match status" value="1"/>
</dbReference>
<evidence type="ECO:0000313" key="7">
    <source>
        <dbReference type="EMBL" id="QDT35165.1"/>
    </source>
</evidence>
<evidence type="ECO:0000313" key="8">
    <source>
        <dbReference type="Proteomes" id="UP000315724"/>
    </source>
</evidence>
<keyword evidence="3 5" id="KW-1133">Transmembrane helix</keyword>
<dbReference type="PANTHER" id="PTHR10846">
    <property type="entry name" value="SODIUM/POTASSIUM/CALCIUM EXCHANGER"/>
    <property type="match status" value="1"/>
</dbReference>
<keyword evidence="4 5" id="KW-0472">Membrane</keyword>
<dbReference type="InterPro" id="IPR004837">
    <property type="entry name" value="NaCa_Exmemb"/>
</dbReference>
<feature type="transmembrane region" description="Helical" evidence="5">
    <location>
        <begin position="248"/>
        <end position="270"/>
    </location>
</feature>
<dbReference type="GO" id="GO:0006874">
    <property type="term" value="P:intracellular calcium ion homeostasis"/>
    <property type="evidence" value="ECO:0007669"/>
    <property type="project" value="TreeGrafter"/>
</dbReference>
<dbReference type="EMBL" id="CP036267">
    <property type="protein sequence ID" value="QDT35165.1"/>
    <property type="molecule type" value="Genomic_DNA"/>
</dbReference>
<dbReference type="InterPro" id="IPR044880">
    <property type="entry name" value="NCX_ion-bd_dom_sf"/>
</dbReference>
<evidence type="ECO:0000256" key="2">
    <source>
        <dbReference type="ARBA" id="ARBA00022692"/>
    </source>
</evidence>
<dbReference type="Proteomes" id="UP000315724">
    <property type="component" value="Chromosome"/>
</dbReference>
<dbReference type="AlphaFoldDB" id="A0A517QU46"/>
<proteinExistence type="predicted"/>
<evidence type="ECO:0000256" key="5">
    <source>
        <dbReference type="SAM" id="Phobius"/>
    </source>
</evidence>
<organism evidence="7 8">
    <name type="scientific">Thalassoglobus polymorphus</name>
    <dbReference type="NCBI Taxonomy" id="2527994"/>
    <lineage>
        <taxon>Bacteria</taxon>
        <taxon>Pseudomonadati</taxon>
        <taxon>Planctomycetota</taxon>
        <taxon>Planctomycetia</taxon>
        <taxon>Planctomycetales</taxon>
        <taxon>Planctomycetaceae</taxon>
        <taxon>Thalassoglobus</taxon>
    </lineage>
</organism>
<dbReference type="KEGG" id="tpol:Mal48_44400"/>
<evidence type="ECO:0000256" key="3">
    <source>
        <dbReference type="ARBA" id="ARBA00022989"/>
    </source>
</evidence>
<accession>A0A517QU46</accession>
<dbReference type="PANTHER" id="PTHR10846:SF8">
    <property type="entry name" value="INNER MEMBRANE PROTEIN YRBG"/>
    <property type="match status" value="1"/>
</dbReference>
<gene>
    <name evidence="7" type="ORF">Mal48_44400</name>
</gene>
<reference evidence="7 8" key="1">
    <citation type="submission" date="2019-02" db="EMBL/GenBank/DDBJ databases">
        <title>Deep-cultivation of Planctomycetes and their phenomic and genomic characterization uncovers novel biology.</title>
        <authorList>
            <person name="Wiegand S."/>
            <person name="Jogler M."/>
            <person name="Boedeker C."/>
            <person name="Pinto D."/>
            <person name="Vollmers J."/>
            <person name="Rivas-Marin E."/>
            <person name="Kohn T."/>
            <person name="Peeters S.H."/>
            <person name="Heuer A."/>
            <person name="Rast P."/>
            <person name="Oberbeckmann S."/>
            <person name="Bunk B."/>
            <person name="Jeske O."/>
            <person name="Meyerdierks A."/>
            <person name="Storesund J.E."/>
            <person name="Kallscheuer N."/>
            <person name="Luecker S."/>
            <person name="Lage O.M."/>
            <person name="Pohl T."/>
            <person name="Merkel B.J."/>
            <person name="Hornburger P."/>
            <person name="Mueller R.-W."/>
            <person name="Bruemmer F."/>
            <person name="Labrenz M."/>
            <person name="Spormann A.M."/>
            <person name="Op den Camp H."/>
            <person name="Overmann J."/>
            <person name="Amann R."/>
            <person name="Jetten M.S.M."/>
            <person name="Mascher T."/>
            <person name="Medema M.H."/>
            <person name="Devos D.P."/>
            <person name="Kaster A.-K."/>
            <person name="Ovreas L."/>
            <person name="Rohde M."/>
            <person name="Galperin M.Y."/>
            <person name="Jogler C."/>
        </authorList>
    </citation>
    <scope>NUCLEOTIDE SEQUENCE [LARGE SCALE GENOMIC DNA]</scope>
    <source>
        <strain evidence="7 8">Mal48</strain>
    </source>
</reference>
<sequence length="335" mass="35251">MTELLLMFVGLSVVIVIAAIFLASSADVIAEGTNLGRSMAGLILLAGATSLPELMVGWTGVKIEAFDLTIGELLGSCLLNLLILALMDLLTRTKGTMLSRMSSAHALSAATCVLLATIVLISLLLRIETTFLRLGVGSWVVAVVYFGCMRLIYKDQKMQESTPEPASSPETVQESLVKAFGIYIAAAAVIFFAAPKLAVSADHLAHESGLGETFFGTVFVALITSLPELVATYTAIRIGAFDMAVGNIFGSNCINIFIISIVDAASASPILSVASLTHTLTAASVVLITTVAVVSLLYRAKKGILLLEPDAIMIILLVIGSLYLVYQPPTIGLAQ</sequence>
<keyword evidence="2 5" id="KW-0812">Transmembrane</keyword>
<dbReference type="RefSeq" id="WP_145204284.1">
    <property type="nucleotide sequence ID" value="NZ_CP036267.1"/>
</dbReference>
<feature type="transmembrane region" description="Helical" evidence="5">
    <location>
        <begin position="305"/>
        <end position="326"/>
    </location>
</feature>
<protein>
    <submittedName>
        <fullName evidence="7">Putative calcium/sodium:proton antiporter</fullName>
    </submittedName>
</protein>
<feature type="transmembrane region" description="Helical" evidence="5">
    <location>
        <begin position="73"/>
        <end position="91"/>
    </location>
</feature>
<feature type="transmembrane region" description="Helical" evidence="5">
    <location>
        <begin position="131"/>
        <end position="153"/>
    </location>
</feature>
<comment type="subcellular location">
    <subcellularLocation>
        <location evidence="1">Membrane</location>
        <topology evidence="1">Multi-pass membrane protein</topology>
    </subcellularLocation>
</comment>
<feature type="transmembrane region" description="Helical" evidence="5">
    <location>
        <begin position="276"/>
        <end position="298"/>
    </location>
</feature>
<feature type="domain" description="Sodium/calcium exchanger membrane region" evidence="6">
    <location>
        <begin position="179"/>
        <end position="319"/>
    </location>
</feature>
<feature type="transmembrane region" description="Helical" evidence="5">
    <location>
        <begin position="214"/>
        <end position="236"/>
    </location>
</feature>
<feature type="transmembrane region" description="Helical" evidence="5">
    <location>
        <begin position="103"/>
        <end position="125"/>
    </location>
</feature>
<dbReference type="Pfam" id="PF01699">
    <property type="entry name" value="Na_Ca_ex"/>
    <property type="match status" value="2"/>
</dbReference>
<dbReference type="GO" id="GO:0008273">
    <property type="term" value="F:calcium, potassium:sodium antiporter activity"/>
    <property type="evidence" value="ECO:0007669"/>
    <property type="project" value="TreeGrafter"/>
</dbReference>
<keyword evidence="8" id="KW-1185">Reference proteome</keyword>
<evidence type="ECO:0000256" key="1">
    <source>
        <dbReference type="ARBA" id="ARBA00004141"/>
    </source>
</evidence>
<dbReference type="GO" id="GO:0005262">
    <property type="term" value="F:calcium channel activity"/>
    <property type="evidence" value="ECO:0007669"/>
    <property type="project" value="TreeGrafter"/>
</dbReference>
<evidence type="ECO:0000259" key="6">
    <source>
        <dbReference type="Pfam" id="PF01699"/>
    </source>
</evidence>
<feature type="transmembrane region" description="Helical" evidence="5">
    <location>
        <begin position="42"/>
        <end position="61"/>
    </location>
</feature>
<dbReference type="GO" id="GO:0005886">
    <property type="term" value="C:plasma membrane"/>
    <property type="evidence" value="ECO:0007669"/>
    <property type="project" value="TreeGrafter"/>
</dbReference>